<organism evidence="1 2">
    <name type="scientific">Citrus unshiu</name>
    <name type="common">Satsuma mandarin</name>
    <name type="synonym">Citrus nobilis var. unshiu</name>
    <dbReference type="NCBI Taxonomy" id="55188"/>
    <lineage>
        <taxon>Eukaryota</taxon>
        <taxon>Viridiplantae</taxon>
        <taxon>Streptophyta</taxon>
        <taxon>Embryophyta</taxon>
        <taxon>Tracheophyta</taxon>
        <taxon>Spermatophyta</taxon>
        <taxon>Magnoliopsida</taxon>
        <taxon>eudicotyledons</taxon>
        <taxon>Gunneridae</taxon>
        <taxon>Pentapetalae</taxon>
        <taxon>rosids</taxon>
        <taxon>malvids</taxon>
        <taxon>Sapindales</taxon>
        <taxon>Rutaceae</taxon>
        <taxon>Aurantioideae</taxon>
        <taxon>Citrus</taxon>
    </lineage>
</organism>
<gene>
    <name evidence="1" type="ORF">CUMW_280480</name>
</gene>
<evidence type="ECO:0000313" key="1">
    <source>
        <dbReference type="EMBL" id="GAY37125.1"/>
    </source>
</evidence>
<keyword evidence="2" id="KW-1185">Reference proteome</keyword>
<protein>
    <submittedName>
        <fullName evidence="1">Uncharacterized protein</fullName>
    </submittedName>
</protein>
<accession>A0A2H5NBU1</accession>
<comment type="caution">
    <text evidence="1">The sequence shown here is derived from an EMBL/GenBank/DDBJ whole genome shotgun (WGS) entry which is preliminary data.</text>
</comment>
<evidence type="ECO:0000313" key="2">
    <source>
        <dbReference type="Proteomes" id="UP000236630"/>
    </source>
</evidence>
<dbReference type="EMBL" id="BDQV01002491">
    <property type="protein sequence ID" value="GAY37125.1"/>
    <property type="molecule type" value="Genomic_DNA"/>
</dbReference>
<sequence length="83" mass="9604">MQGTLSWKVLQQKSILYPGSRCQMRTYVRSSWLDNMWLHSNDRKCHDNGAVIVLPSQEEMMEDIERLITPTLEASGTPKEIHS</sequence>
<proteinExistence type="predicted"/>
<dbReference type="AlphaFoldDB" id="A0A2H5NBU1"/>
<reference evidence="1 2" key="1">
    <citation type="journal article" date="2017" name="Front. Genet.">
        <title>Draft sequencing of the heterozygous diploid genome of Satsuma (Citrus unshiu Marc.) using a hybrid assembly approach.</title>
        <authorList>
            <person name="Shimizu T."/>
            <person name="Tanizawa Y."/>
            <person name="Mochizuki T."/>
            <person name="Nagasaki H."/>
            <person name="Yoshioka T."/>
            <person name="Toyoda A."/>
            <person name="Fujiyama A."/>
            <person name="Kaminuma E."/>
            <person name="Nakamura Y."/>
        </authorList>
    </citation>
    <scope>NUCLEOTIDE SEQUENCE [LARGE SCALE GENOMIC DNA]</scope>
    <source>
        <strain evidence="2">cv. Miyagawa wase</strain>
    </source>
</reference>
<name>A0A2H5NBU1_CITUN</name>
<dbReference type="Proteomes" id="UP000236630">
    <property type="component" value="Unassembled WGS sequence"/>
</dbReference>